<evidence type="ECO:0000313" key="3">
    <source>
        <dbReference type="EMBL" id="HIU94995.1"/>
    </source>
</evidence>
<dbReference type="Gene3D" id="3.40.50.300">
    <property type="entry name" value="P-loop containing nucleotide triphosphate hydrolases"/>
    <property type="match status" value="1"/>
</dbReference>
<name>A0A9D1N4M5_9FIRM</name>
<organism evidence="3 4">
    <name type="scientific">Candidatus Aphodomorpha intestinavium</name>
    <dbReference type="NCBI Taxonomy" id="2840672"/>
    <lineage>
        <taxon>Bacteria</taxon>
        <taxon>Bacillati</taxon>
        <taxon>Bacillota</taxon>
        <taxon>Clostridia</taxon>
        <taxon>Eubacteriales</taxon>
        <taxon>Candidatus Aphodomorpha</taxon>
    </lineage>
</organism>
<dbReference type="InterPro" id="IPR011703">
    <property type="entry name" value="ATPase_AAA-3"/>
</dbReference>
<comment type="caution">
    <text evidence="3">The sequence shown here is derived from an EMBL/GenBank/DDBJ whole genome shotgun (WGS) entry which is preliminary data.</text>
</comment>
<evidence type="ECO:0000313" key="4">
    <source>
        <dbReference type="Proteomes" id="UP000824128"/>
    </source>
</evidence>
<dbReference type="SUPFAM" id="SSF52540">
    <property type="entry name" value="P-loop containing nucleoside triphosphate hydrolases"/>
    <property type="match status" value="1"/>
</dbReference>
<dbReference type="InterPro" id="IPR050764">
    <property type="entry name" value="CbbQ/NirQ/NorQ/GpvN"/>
</dbReference>
<feature type="domain" description="ATPase AAA-3" evidence="1">
    <location>
        <begin position="34"/>
        <end position="164"/>
    </location>
</feature>
<dbReference type="AlphaFoldDB" id="A0A9D1N4M5"/>
<dbReference type="PIRSF" id="PIRSF002849">
    <property type="entry name" value="AAA_ATPase_chaperone_MoxR_prd"/>
    <property type="match status" value="1"/>
</dbReference>
<dbReference type="InterPro" id="IPR041628">
    <property type="entry name" value="ChlI/MoxR_AAA_lid"/>
</dbReference>
<reference evidence="3" key="2">
    <citation type="journal article" date="2021" name="PeerJ">
        <title>Extensive microbial diversity within the chicken gut microbiome revealed by metagenomics and culture.</title>
        <authorList>
            <person name="Gilroy R."/>
            <person name="Ravi A."/>
            <person name="Getino M."/>
            <person name="Pursley I."/>
            <person name="Horton D.L."/>
            <person name="Alikhan N.F."/>
            <person name="Baker D."/>
            <person name="Gharbi K."/>
            <person name="Hall N."/>
            <person name="Watson M."/>
            <person name="Adriaenssens E.M."/>
            <person name="Foster-Nyarko E."/>
            <person name="Jarju S."/>
            <person name="Secka A."/>
            <person name="Antonio M."/>
            <person name="Oren A."/>
            <person name="Chaudhuri R.R."/>
            <person name="La Ragione R."/>
            <person name="Hildebrand F."/>
            <person name="Pallen M.J."/>
        </authorList>
    </citation>
    <scope>NUCLEOTIDE SEQUENCE</scope>
    <source>
        <strain evidence="3">ChiGjej2B2-16831</strain>
    </source>
</reference>
<protein>
    <submittedName>
        <fullName evidence="3">MoxR family ATPase</fullName>
    </submittedName>
</protein>
<dbReference type="EMBL" id="DVNZ01000239">
    <property type="protein sequence ID" value="HIU94995.1"/>
    <property type="molecule type" value="Genomic_DNA"/>
</dbReference>
<dbReference type="Gene3D" id="1.10.8.80">
    <property type="entry name" value="Magnesium chelatase subunit I, C-Terminal domain"/>
    <property type="match status" value="1"/>
</dbReference>
<dbReference type="Proteomes" id="UP000824128">
    <property type="component" value="Unassembled WGS sequence"/>
</dbReference>
<dbReference type="CDD" id="cd00009">
    <property type="entry name" value="AAA"/>
    <property type="match status" value="1"/>
</dbReference>
<dbReference type="GO" id="GO:0005524">
    <property type="term" value="F:ATP binding"/>
    <property type="evidence" value="ECO:0007669"/>
    <property type="project" value="InterPro"/>
</dbReference>
<sequence>MSSVETIIEEVRKAVVGKETVLVRVLLAILARGHILLEDMPGVGKTTMALAFSRALGLEYNRVQFTPDVLPSDIIGFSVFDKESGEMKYHPGAVLCNLFLADELNRATSRTQSALLEAMEEGQVTVDGRTHPVPQPFVVIATQNPTGASGTQLLPDSQMDRFMVRLSIGYPRPEDEREMLRRRSGAASPLAAVQQALGRGELLAMREQVDAVYIDDAIYDYIIRLNAGTRAHQKVMQGASPRASLAVAAMARAAAYVQGRDYVVPADVRLVYRETVAHRLLLTPEAESAGASAAAVLDELLKGTMAPRTA</sequence>
<accession>A0A9D1N4M5</accession>
<feature type="domain" description="ChlI/MoxR AAA lid" evidence="2">
    <location>
        <begin position="229"/>
        <end position="299"/>
    </location>
</feature>
<dbReference type="PANTHER" id="PTHR42759">
    <property type="entry name" value="MOXR FAMILY PROTEIN"/>
    <property type="match status" value="1"/>
</dbReference>
<dbReference type="GO" id="GO:0016887">
    <property type="term" value="F:ATP hydrolysis activity"/>
    <property type="evidence" value="ECO:0007669"/>
    <property type="project" value="InterPro"/>
</dbReference>
<reference evidence="3" key="1">
    <citation type="submission" date="2020-10" db="EMBL/GenBank/DDBJ databases">
        <authorList>
            <person name="Gilroy R."/>
        </authorList>
    </citation>
    <scope>NUCLEOTIDE SEQUENCE</scope>
    <source>
        <strain evidence="3">ChiGjej2B2-16831</strain>
    </source>
</reference>
<dbReference type="PANTHER" id="PTHR42759:SF5">
    <property type="entry name" value="METHANOL DEHYDROGENASE REGULATOR"/>
    <property type="match status" value="1"/>
</dbReference>
<evidence type="ECO:0000259" key="2">
    <source>
        <dbReference type="Pfam" id="PF17863"/>
    </source>
</evidence>
<dbReference type="Pfam" id="PF17863">
    <property type="entry name" value="AAA_lid_2"/>
    <property type="match status" value="1"/>
</dbReference>
<proteinExistence type="predicted"/>
<dbReference type="InterPro" id="IPR027417">
    <property type="entry name" value="P-loop_NTPase"/>
</dbReference>
<dbReference type="Pfam" id="PF07726">
    <property type="entry name" value="AAA_3"/>
    <property type="match status" value="1"/>
</dbReference>
<gene>
    <name evidence="3" type="ORF">IAD24_07560</name>
</gene>
<evidence type="ECO:0000259" key="1">
    <source>
        <dbReference type="Pfam" id="PF07726"/>
    </source>
</evidence>